<dbReference type="EMBL" id="FUEG01000001">
    <property type="protein sequence ID" value="SJK98385.1"/>
    <property type="molecule type" value="Genomic_DNA"/>
</dbReference>
<comment type="cofactor">
    <cofactor evidence="1 6">
        <name>Mg(2+)</name>
        <dbReference type="ChEBI" id="CHEBI:18420"/>
    </cofactor>
</comment>
<comment type="similarity">
    <text evidence="2 6">Belongs to the terpene synthase family.</text>
</comment>
<keyword evidence="3 6" id="KW-0479">Metal-binding</keyword>
<keyword evidence="5 6" id="KW-0456">Lyase</keyword>
<evidence type="ECO:0000313" key="8">
    <source>
        <dbReference type="Proteomes" id="UP000219338"/>
    </source>
</evidence>
<evidence type="ECO:0000313" key="7">
    <source>
        <dbReference type="EMBL" id="SJK98385.1"/>
    </source>
</evidence>
<dbReference type="PANTHER" id="PTHR35201">
    <property type="entry name" value="TERPENE SYNTHASE"/>
    <property type="match status" value="1"/>
</dbReference>
<dbReference type="InterPro" id="IPR008949">
    <property type="entry name" value="Isoprenoid_synthase_dom_sf"/>
</dbReference>
<dbReference type="EC" id="4.2.3.-" evidence="6"/>
<keyword evidence="4 6" id="KW-0460">Magnesium</keyword>
<dbReference type="AlphaFoldDB" id="A0A284QPI5"/>
<name>A0A284QPI5_ARMOS</name>
<reference evidence="8" key="1">
    <citation type="journal article" date="2017" name="Nat. Ecol. Evol.">
        <title>Genome expansion and lineage-specific genetic innovations in the forest pathogenic fungi Armillaria.</title>
        <authorList>
            <person name="Sipos G."/>
            <person name="Prasanna A.N."/>
            <person name="Walter M.C."/>
            <person name="O'Connor E."/>
            <person name="Balint B."/>
            <person name="Krizsan K."/>
            <person name="Kiss B."/>
            <person name="Hess J."/>
            <person name="Varga T."/>
            <person name="Slot J."/>
            <person name="Riley R."/>
            <person name="Boka B."/>
            <person name="Rigling D."/>
            <person name="Barry K."/>
            <person name="Lee J."/>
            <person name="Mihaltcheva S."/>
            <person name="LaButti K."/>
            <person name="Lipzen A."/>
            <person name="Waldron R."/>
            <person name="Moloney N.M."/>
            <person name="Sperisen C."/>
            <person name="Kredics L."/>
            <person name="Vagvoelgyi C."/>
            <person name="Patrignani A."/>
            <person name="Fitzpatrick D."/>
            <person name="Nagy I."/>
            <person name="Doyle S."/>
            <person name="Anderson J.B."/>
            <person name="Grigoriev I.V."/>
            <person name="Gueldener U."/>
            <person name="Muensterkoetter M."/>
            <person name="Nagy L.G."/>
        </authorList>
    </citation>
    <scope>NUCLEOTIDE SEQUENCE [LARGE SCALE GENOMIC DNA]</scope>
    <source>
        <strain evidence="8">C18/9</strain>
    </source>
</reference>
<dbReference type="Proteomes" id="UP000219338">
    <property type="component" value="Unassembled WGS sequence"/>
</dbReference>
<dbReference type="Pfam" id="PF19086">
    <property type="entry name" value="Terpene_syn_C_2"/>
    <property type="match status" value="1"/>
</dbReference>
<dbReference type="SUPFAM" id="SSF48576">
    <property type="entry name" value="Terpenoid synthases"/>
    <property type="match status" value="1"/>
</dbReference>
<protein>
    <recommendedName>
        <fullName evidence="6">Terpene synthase</fullName>
        <ecNumber evidence="6">4.2.3.-</ecNumber>
    </recommendedName>
</protein>
<evidence type="ECO:0000256" key="1">
    <source>
        <dbReference type="ARBA" id="ARBA00001946"/>
    </source>
</evidence>
<proteinExistence type="inferred from homology"/>
<gene>
    <name evidence="7" type="ORF">ARMOST_01650</name>
</gene>
<keyword evidence="8" id="KW-1185">Reference proteome</keyword>
<evidence type="ECO:0000256" key="4">
    <source>
        <dbReference type="ARBA" id="ARBA00022842"/>
    </source>
</evidence>
<organism evidence="7 8">
    <name type="scientific">Armillaria ostoyae</name>
    <name type="common">Armillaria root rot fungus</name>
    <dbReference type="NCBI Taxonomy" id="47428"/>
    <lineage>
        <taxon>Eukaryota</taxon>
        <taxon>Fungi</taxon>
        <taxon>Dikarya</taxon>
        <taxon>Basidiomycota</taxon>
        <taxon>Agaricomycotina</taxon>
        <taxon>Agaricomycetes</taxon>
        <taxon>Agaricomycetidae</taxon>
        <taxon>Agaricales</taxon>
        <taxon>Marasmiineae</taxon>
        <taxon>Physalacriaceae</taxon>
        <taxon>Armillaria</taxon>
    </lineage>
</organism>
<dbReference type="GO" id="GO:0008299">
    <property type="term" value="P:isoprenoid biosynthetic process"/>
    <property type="evidence" value="ECO:0007669"/>
    <property type="project" value="UniProtKB-ARBA"/>
</dbReference>
<dbReference type="PANTHER" id="PTHR35201:SF4">
    <property type="entry name" value="BETA-PINACENE SYNTHASE-RELATED"/>
    <property type="match status" value="1"/>
</dbReference>
<sequence>MNSQTFTLPDLLANWPFRCTHNPLSDEIVPASAAWIESYNIFDERAQKAFNRCNFGLFTSLAYPNVSAAHFRVCADLMNFFFVFDELSDEADGPTVRKQAADIMYALRHPYAPPTPGETILGEMARCFWRRGLQEAHITPTSGQRFIADFDEYTHAVCQQAEDRECGRTRNLNDYMTLRRGTIGVRPSFDFFILTDDVPDEIVKHPQVEKLVQAAIDMTIIANVSMFYMHDAAAYRSVLQDVYSYNVEQSRGDDAHNIVAVTMMDKGLDIQGAMDCVGRRYHQIARTFIEDMKHVPTFPGQIGKTLREYVFGLGIWVTTNIEWSFAGERYFGNAGPSIKVHRRVELLPKRR</sequence>
<evidence type="ECO:0000256" key="3">
    <source>
        <dbReference type="ARBA" id="ARBA00022723"/>
    </source>
</evidence>
<evidence type="ECO:0000256" key="2">
    <source>
        <dbReference type="ARBA" id="ARBA00006333"/>
    </source>
</evidence>
<dbReference type="GO" id="GO:0046872">
    <property type="term" value="F:metal ion binding"/>
    <property type="evidence" value="ECO:0007669"/>
    <property type="project" value="UniProtKB-KW"/>
</dbReference>
<dbReference type="GO" id="GO:0010333">
    <property type="term" value="F:terpene synthase activity"/>
    <property type="evidence" value="ECO:0007669"/>
    <property type="project" value="InterPro"/>
</dbReference>
<accession>A0A284QPI5</accession>
<evidence type="ECO:0000256" key="6">
    <source>
        <dbReference type="RuleBase" id="RU366034"/>
    </source>
</evidence>
<dbReference type="OrthoDB" id="6486656at2759"/>
<dbReference type="OMA" id="WIESYNI"/>
<dbReference type="InterPro" id="IPR034686">
    <property type="entry name" value="Terpene_cyclase-like_2"/>
</dbReference>
<dbReference type="Gene3D" id="1.10.600.10">
    <property type="entry name" value="Farnesyl Diphosphate Synthase"/>
    <property type="match status" value="1"/>
</dbReference>
<evidence type="ECO:0000256" key="5">
    <source>
        <dbReference type="ARBA" id="ARBA00023239"/>
    </source>
</evidence>